<keyword evidence="3" id="KW-1185">Reference proteome</keyword>
<dbReference type="SUPFAM" id="SSF51658">
    <property type="entry name" value="Xylose isomerase-like"/>
    <property type="match status" value="1"/>
</dbReference>
<feature type="domain" description="Xylose isomerase-like TIM barrel" evidence="1">
    <location>
        <begin position="20"/>
        <end position="266"/>
    </location>
</feature>
<protein>
    <submittedName>
        <fullName evidence="2">Sugar phosphate isomerase/epimerase</fullName>
    </submittedName>
</protein>
<name>A0AAE3VJ56_9BACT</name>
<dbReference type="InterPro" id="IPR013022">
    <property type="entry name" value="Xyl_isomerase-like_TIM-brl"/>
</dbReference>
<evidence type="ECO:0000313" key="3">
    <source>
        <dbReference type="Proteomes" id="UP001238163"/>
    </source>
</evidence>
<keyword evidence="2" id="KW-0413">Isomerase</keyword>
<dbReference type="GO" id="GO:0016853">
    <property type="term" value="F:isomerase activity"/>
    <property type="evidence" value="ECO:0007669"/>
    <property type="project" value="UniProtKB-KW"/>
</dbReference>
<dbReference type="RefSeq" id="WP_307263753.1">
    <property type="nucleotide sequence ID" value="NZ_JAUSVL010000001.1"/>
</dbReference>
<evidence type="ECO:0000313" key="2">
    <source>
        <dbReference type="EMBL" id="MDQ0291246.1"/>
    </source>
</evidence>
<reference evidence="2" key="1">
    <citation type="submission" date="2023-07" db="EMBL/GenBank/DDBJ databases">
        <title>Genomic Encyclopedia of Type Strains, Phase IV (KMG-IV): sequencing the most valuable type-strain genomes for metagenomic binning, comparative biology and taxonomic classification.</title>
        <authorList>
            <person name="Goeker M."/>
        </authorList>
    </citation>
    <scope>NUCLEOTIDE SEQUENCE</scope>
    <source>
        <strain evidence="2">DSM 24202</strain>
    </source>
</reference>
<dbReference type="Gene3D" id="3.20.20.150">
    <property type="entry name" value="Divalent-metal-dependent TIM barrel enzymes"/>
    <property type="match status" value="1"/>
</dbReference>
<dbReference type="InterPro" id="IPR050312">
    <property type="entry name" value="IolE/XylAMocC-like"/>
</dbReference>
<proteinExistence type="predicted"/>
<sequence length="269" mass="30165">MRMIMFSKMLKGKSIPELAELAKQWGLGGFDLCVRPDYPVTPDNAGDKLPEAVACFRQQGLDIPMVTGNFDLLGPDHPTATPLLRAMDRADVRLLKLGYFHFDPATMDYQQELAKTRATLRAWEPLAKQYGVKICYHTHSNKCMGLNAAALAHLFADLDPALFGAYLDPGHQRVEGEDFAVALAMVKPWLSIVAVKDVLIERQEYNGHGKTINRWVTAGKGMVDWTYVFACLNKINFQGPVSVHCEFKAEPDLFLDLARQEVAFFRNFA</sequence>
<dbReference type="AlphaFoldDB" id="A0AAE3VJ56"/>
<accession>A0AAE3VJ56</accession>
<gene>
    <name evidence="2" type="ORF">J3R75_003353</name>
</gene>
<evidence type="ECO:0000259" key="1">
    <source>
        <dbReference type="Pfam" id="PF01261"/>
    </source>
</evidence>
<dbReference type="InterPro" id="IPR036237">
    <property type="entry name" value="Xyl_isomerase-like_sf"/>
</dbReference>
<dbReference type="Pfam" id="PF01261">
    <property type="entry name" value="AP_endonuc_2"/>
    <property type="match status" value="1"/>
</dbReference>
<organism evidence="2 3">
    <name type="scientific">Oligosphaera ethanolica</name>
    <dbReference type="NCBI Taxonomy" id="760260"/>
    <lineage>
        <taxon>Bacteria</taxon>
        <taxon>Pseudomonadati</taxon>
        <taxon>Lentisphaerota</taxon>
        <taxon>Oligosphaeria</taxon>
        <taxon>Oligosphaerales</taxon>
        <taxon>Oligosphaeraceae</taxon>
        <taxon>Oligosphaera</taxon>
    </lineage>
</organism>
<dbReference type="Proteomes" id="UP001238163">
    <property type="component" value="Unassembled WGS sequence"/>
</dbReference>
<dbReference type="PANTHER" id="PTHR12110">
    <property type="entry name" value="HYDROXYPYRUVATE ISOMERASE"/>
    <property type="match status" value="1"/>
</dbReference>
<dbReference type="EMBL" id="JAUSVL010000001">
    <property type="protein sequence ID" value="MDQ0291246.1"/>
    <property type="molecule type" value="Genomic_DNA"/>
</dbReference>
<comment type="caution">
    <text evidence="2">The sequence shown here is derived from an EMBL/GenBank/DDBJ whole genome shotgun (WGS) entry which is preliminary data.</text>
</comment>